<dbReference type="EMBL" id="BOMI01000084">
    <property type="protein sequence ID" value="GID75847.1"/>
    <property type="molecule type" value="Genomic_DNA"/>
</dbReference>
<evidence type="ECO:0000313" key="2">
    <source>
        <dbReference type="Proteomes" id="UP000609879"/>
    </source>
</evidence>
<dbReference type="Proteomes" id="UP000609879">
    <property type="component" value="Unassembled WGS sequence"/>
</dbReference>
<sequence length="123" mass="13966">MSFLVEVEHRFRAVQGLRTRVLTQRWLSPGAGVELVVTAGVAFEEEQLTERGWFFDTDAAALALRRRCAALEARPWTELFAFRPTFELVARHLHGELAGELAQLAFVQIRDTTFGVTTRYSRA</sequence>
<gene>
    <name evidence="1" type="ORF">Ade02nite_44880</name>
</gene>
<accession>A0ABQ3Y780</accession>
<reference evidence="1 2" key="1">
    <citation type="submission" date="2021-01" db="EMBL/GenBank/DDBJ databases">
        <title>Whole genome shotgun sequence of Actinoplanes deccanensis NBRC 13994.</title>
        <authorList>
            <person name="Komaki H."/>
            <person name="Tamura T."/>
        </authorList>
    </citation>
    <scope>NUCLEOTIDE SEQUENCE [LARGE SCALE GENOMIC DNA]</scope>
    <source>
        <strain evidence="1 2">NBRC 13994</strain>
    </source>
</reference>
<keyword evidence="2" id="KW-1185">Reference proteome</keyword>
<comment type="caution">
    <text evidence="1">The sequence shown here is derived from an EMBL/GenBank/DDBJ whole genome shotgun (WGS) entry which is preliminary data.</text>
</comment>
<organism evidence="1 2">
    <name type="scientific">Paractinoplanes deccanensis</name>
    <dbReference type="NCBI Taxonomy" id="113561"/>
    <lineage>
        <taxon>Bacteria</taxon>
        <taxon>Bacillati</taxon>
        <taxon>Actinomycetota</taxon>
        <taxon>Actinomycetes</taxon>
        <taxon>Micromonosporales</taxon>
        <taxon>Micromonosporaceae</taxon>
        <taxon>Paractinoplanes</taxon>
    </lineage>
</organism>
<evidence type="ECO:0000313" key="1">
    <source>
        <dbReference type="EMBL" id="GID75847.1"/>
    </source>
</evidence>
<name>A0ABQ3Y780_9ACTN</name>
<dbReference type="RefSeq" id="WP_203766918.1">
    <property type="nucleotide sequence ID" value="NZ_BAAABO010000046.1"/>
</dbReference>
<protein>
    <submittedName>
        <fullName evidence="1">Uncharacterized protein</fullName>
    </submittedName>
</protein>
<proteinExistence type="predicted"/>